<dbReference type="InterPro" id="IPR035992">
    <property type="entry name" value="Ricin_B-like_lectins"/>
</dbReference>
<accession>A0A0A7CM06</accession>
<proteinExistence type="inferred from homology"/>
<dbReference type="Proteomes" id="UP000243217">
    <property type="component" value="Unassembled WGS sequence"/>
</dbReference>
<reference evidence="6 8" key="1">
    <citation type="journal article" date="2014" name="Genome Biol. Evol.">
        <title>The secreted proteins of Achlya hypogyna and Thraustotheca clavata identify the ancestral oomycete secretome and reveal gene acquisitions by horizontal gene transfer.</title>
        <authorList>
            <person name="Misner I."/>
            <person name="Blouin N."/>
            <person name="Leonard G."/>
            <person name="Richards T.A."/>
            <person name="Lane C.E."/>
        </authorList>
    </citation>
    <scope>NUCLEOTIDE SEQUENCE</scope>
    <source>
        <strain evidence="6 8">ATCC 34112</strain>
    </source>
</reference>
<keyword evidence="3" id="KW-0732">Signal</keyword>
<dbReference type="CDD" id="cd02248">
    <property type="entry name" value="Peptidase_C1A"/>
    <property type="match status" value="1"/>
</dbReference>
<dbReference type="SUPFAM" id="SSF54001">
    <property type="entry name" value="Cysteine proteinases"/>
    <property type="match status" value="1"/>
</dbReference>
<organism evidence="6">
    <name type="scientific">Thraustotheca clavata</name>
    <dbReference type="NCBI Taxonomy" id="74557"/>
    <lineage>
        <taxon>Eukaryota</taxon>
        <taxon>Sar</taxon>
        <taxon>Stramenopiles</taxon>
        <taxon>Oomycota</taxon>
        <taxon>Saprolegniomycetes</taxon>
        <taxon>Saprolegniales</taxon>
        <taxon>Achlyaceae</taxon>
        <taxon>Thraustotheca</taxon>
    </lineage>
</organism>
<evidence type="ECO:0000313" key="7">
    <source>
        <dbReference type="EMBL" id="OQS03294.1"/>
    </source>
</evidence>
<feature type="chain" id="PRO_5005391455" evidence="3">
    <location>
        <begin position="18"/>
        <end position="603"/>
    </location>
</feature>
<dbReference type="SUPFAM" id="SSF50370">
    <property type="entry name" value="Ricin B-like lectins"/>
    <property type="match status" value="2"/>
</dbReference>
<feature type="domain" description="Peptidase C1A papain C-terminal" evidence="5">
    <location>
        <begin position="131"/>
        <end position="343"/>
    </location>
</feature>
<keyword evidence="2" id="KW-0865">Zymogen</keyword>
<dbReference type="SMART" id="SM00645">
    <property type="entry name" value="Pept_C1"/>
    <property type="match status" value="1"/>
</dbReference>
<dbReference type="GO" id="GO:0006508">
    <property type="term" value="P:proteolysis"/>
    <property type="evidence" value="ECO:0007669"/>
    <property type="project" value="UniProtKB-KW"/>
</dbReference>
<feature type="domain" description="Ricin B lectin" evidence="4">
    <location>
        <begin position="345"/>
        <end position="468"/>
    </location>
</feature>
<dbReference type="GO" id="GO:0008234">
    <property type="term" value="F:cysteine-type peptidase activity"/>
    <property type="evidence" value="ECO:0007669"/>
    <property type="project" value="InterPro"/>
</dbReference>
<evidence type="ECO:0000259" key="5">
    <source>
        <dbReference type="SMART" id="SM00645"/>
    </source>
</evidence>
<dbReference type="InterPro" id="IPR000772">
    <property type="entry name" value="Ricin_B_lectin"/>
</dbReference>
<sequence length="603" mass="66140">MQIPIVSFVVLCSSAIAVNIDDPTALLNQLNNWKTTDAGKYAIANGLAKPKQESLSSNNDELLAFAETVKTVAQLNAQHTSAKFSINNPFATMTNDQFAAWVKSSSPERSAANESASSAFATVLPTATASVPSTLDWSTTPCVAPVKNQGVCGSCFAFAAVAAAESAYCLANNNKLTTFSDQQVLSCGYGMGCSGGWSDQSLSWMVDHGLCTDSDYPYTNSWSMTTASCQSNCKPVKMPFTKVGAIYGEIELQQALLRQPIAVDISGGSAAFKNYASGVLSSGCSTNFDHVILAVGYGTDGLPFYKMKNSWGPYWGESGFLRIQRNAGGVGTCGLARHSQYPIIYPSFFGIVTSKDVAIYEYYSDLYAGTPSGSANEQWQYNPVTYQLIVNSNQQCLDAWNTGNGYSLHTYNCDASNGNQQWIIDSPNRRIKHRVHPNLCLDVDPNQNNKVQVWTCYDKNPNQQFAPTEEEVRITSYNNLVLATFSNILQFGAEWVQYTWVVNNVDHTIRGRRDLSGSPDMCLDAYQPWNGGIVHMWSCDKTNANQKWKYDPTTKQIRHLTHTGFCLDMANDQGSTPYLYSCTQPANNYQAFTYTSITFPATS</sequence>
<dbReference type="InterPro" id="IPR039417">
    <property type="entry name" value="Peptidase_C1A_papain-like"/>
</dbReference>
<evidence type="ECO:0000313" key="8">
    <source>
        <dbReference type="Proteomes" id="UP000243217"/>
    </source>
</evidence>
<dbReference type="AlphaFoldDB" id="A0A0A7CM06"/>
<dbReference type="InterPro" id="IPR038765">
    <property type="entry name" value="Papain-like_cys_pep_sf"/>
</dbReference>
<dbReference type="STRING" id="74557.A0A0A7CM06"/>
<dbReference type="Pfam" id="PF00112">
    <property type="entry name" value="Peptidase_C1"/>
    <property type="match status" value="1"/>
</dbReference>
<dbReference type="PROSITE" id="PS50231">
    <property type="entry name" value="RICIN_B_LECTIN"/>
    <property type="match status" value="1"/>
</dbReference>
<evidence type="ECO:0000256" key="2">
    <source>
        <dbReference type="ARBA" id="ARBA00023145"/>
    </source>
</evidence>
<protein>
    <submittedName>
        <fullName evidence="7">Cysteine protease family C01A</fullName>
    </submittedName>
    <submittedName>
        <fullName evidence="6">Secreted protein</fullName>
    </submittedName>
</protein>
<dbReference type="EMBL" id="JNBS01000939">
    <property type="protein sequence ID" value="OQS03294.1"/>
    <property type="molecule type" value="Genomic_DNA"/>
</dbReference>
<dbReference type="EMBL" id="KM038062">
    <property type="protein sequence ID" value="AIG55523.1"/>
    <property type="molecule type" value="Genomic_DNA"/>
</dbReference>
<dbReference type="CDD" id="cd00161">
    <property type="entry name" value="beta-trefoil_Ricin-like"/>
    <property type="match status" value="1"/>
</dbReference>
<dbReference type="Gene3D" id="3.90.70.10">
    <property type="entry name" value="Cysteine proteinases"/>
    <property type="match status" value="1"/>
</dbReference>
<feature type="signal peptide" evidence="3">
    <location>
        <begin position="1"/>
        <end position="17"/>
    </location>
</feature>
<dbReference type="SMART" id="SM00458">
    <property type="entry name" value="RICIN"/>
    <property type="match status" value="2"/>
</dbReference>
<keyword evidence="7" id="KW-0645">Protease</keyword>
<evidence type="ECO:0000313" key="6">
    <source>
        <dbReference type="EMBL" id="AIG55523.1"/>
    </source>
</evidence>
<feature type="domain" description="Ricin B lectin" evidence="4">
    <location>
        <begin position="469"/>
        <end position="593"/>
    </location>
</feature>
<dbReference type="OrthoDB" id="62471at2759"/>
<dbReference type="Gene3D" id="2.80.10.50">
    <property type="match status" value="2"/>
</dbReference>
<dbReference type="InterPro" id="IPR000668">
    <property type="entry name" value="Peptidase_C1A_C"/>
</dbReference>
<dbReference type="Pfam" id="PF00652">
    <property type="entry name" value="Ricin_B_lectin"/>
    <property type="match status" value="2"/>
</dbReference>
<evidence type="ECO:0000256" key="3">
    <source>
        <dbReference type="SAM" id="SignalP"/>
    </source>
</evidence>
<evidence type="ECO:0000256" key="1">
    <source>
        <dbReference type="ARBA" id="ARBA00008455"/>
    </source>
</evidence>
<keyword evidence="8" id="KW-1185">Reference proteome</keyword>
<name>A0A0A7CM06_9STRA</name>
<dbReference type="InterPro" id="IPR013128">
    <property type="entry name" value="Peptidase_C1A"/>
</dbReference>
<gene>
    <name evidence="7" type="ORF">THRCLA_04408</name>
</gene>
<dbReference type="PANTHER" id="PTHR12411">
    <property type="entry name" value="CYSTEINE PROTEASE FAMILY C1-RELATED"/>
    <property type="match status" value="1"/>
</dbReference>
<keyword evidence="7" id="KW-0378">Hydrolase</keyword>
<evidence type="ECO:0000259" key="4">
    <source>
        <dbReference type="SMART" id="SM00458"/>
    </source>
</evidence>
<comment type="similarity">
    <text evidence="1">Belongs to the peptidase C1 family.</text>
</comment>